<dbReference type="PANTHER" id="PTHR34755:SF4">
    <property type="entry name" value="F-BOX DOMAIN-CONTAINING PROTEIN"/>
    <property type="match status" value="1"/>
</dbReference>
<dbReference type="Gene3D" id="3.80.10.10">
    <property type="entry name" value="Ribonuclease Inhibitor"/>
    <property type="match status" value="1"/>
</dbReference>
<proteinExistence type="predicted"/>
<feature type="region of interest" description="Disordered" evidence="1">
    <location>
        <begin position="721"/>
        <end position="744"/>
    </location>
</feature>
<feature type="region of interest" description="Disordered" evidence="1">
    <location>
        <begin position="595"/>
        <end position="692"/>
    </location>
</feature>
<dbReference type="SUPFAM" id="SSF52047">
    <property type="entry name" value="RNI-like"/>
    <property type="match status" value="1"/>
</dbReference>
<feature type="compositionally biased region" description="Polar residues" evidence="1">
    <location>
        <begin position="17"/>
        <end position="30"/>
    </location>
</feature>
<dbReference type="Proteomes" id="UP000219286">
    <property type="component" value="Unassembled WGS sequence"/>
</dbReference>
<protein>
    <submittedName>
        <fullName evidence="2">Uncharacterized protein</fullName>
    </submittedName>
</protein>
<dbReference type="InterPro" id="IPR032675">
    <property type="entry name" value="LRR_dom_sf"/>
</dbReference>
<name>A0A2H2ZHB7_TRIPA</name>
<keyword evidence="3" id="KW-1185">Reference proteome</keyword>
<feature type="compositionally biased region" description="Basic residues" evidence="1">
    <location>
        <begin position="642"/>
        <end position="654"/>
    </location>
</feature>
<feature type="compositionally biased region" description="Acidic residues" evidence="1">
    <location>
        <begin position="663"/>
        <end position="673"/>
    </location>
</feature>
<evidence type="ECO:0000313" key="3">
    <source>
        <dbReference type="Proteomes" id="UP000219286"/>
    </source>
</evidence>
<comment type="caution">
    <text evidence="2">The sequence shown here is derived from an EMBL/GenBank/DDBJ whole genome shotgun (WGS) entry which is preliminary data.</text>
</comment>
<evidence type="ECO:0000313" key="2">
    <source>
        <dbReference type="EMBL" id="OTA02650.1"/>
    </source>
</evidence>
<feature type="compositionally biased region" description="Low complexity" evidence="1">
    <location>
        <begin position="63"/>
        <end position="81"/>
    </location>
</feature>
<organism evidence="2 3">
    <name type="scientific">Trichoderma parareesei</name>
    <name type="common">Filamentous fungus</name>
    <dbReference type="NCBI Taxonomy" id="858221"/>
    <lineage>
        <taxon>Eukaryota</taxon>
        <taxon>Fungi</taxon>
        <taxon>Dikarya</taxon>
        <taxon>Ascomycota</taxon>
        <taxon>Pezizomycotina</taxon>
        <taxon>Sordariomycetes</taxon>
        <taxon>Hypocreomycetidae</taxon>
        <taxon>Hypocreales</taxon>
        <taxon>Hypocreaceae</taxon>
        <taxon>Trichoderma</taxon>
    </lineage>
</organism>
<gene>
    <name evidence="2" type="ORF">A9Z42_0030410</name>
</gene>
<feature type="compositionally biased region" description="Basic residues" evidence="1">
    <location>
        <begin position="104"/>
        <end position="115"/>
    </location>
</feature>
<dbReference type="OrthoDB" id="5395390at2759"/>
<dbReference type="InterPro" id="IPR052109">
    <property type="entry name" value="SRRM_Domain-Containing"/>
</dbReference>
<accession>A0A2H2ZHB7</accession>
<dbReference type="PANTHER" id="PTHR34755">
    <property type="entry name" value="SERINE/ARGININE REPETITIVE MATRIX PROTEIN 3-RELATED"/>
    <property type="match status" value="1"/>
</dbReference>
<feature type="compositionally biased region" description="Low complexity" evidence="1">
    <location>
        <begin position="31"/>
        <end position="48"/>
    </location>
</feature>
<feature type="region of interest" description="Disordered" evidence="1">
    <location>
        <begin position="1"/>
        <end position="166"/>
    </location>
</feature>
<dbReference type="AlphaFoldDB" id="A0A2H2ZHB7"/>
<sequence>MPLTRSAAGHRAAAHKGSQNPRRNPSRQSTAVARPNASRAAAKSGRARPIYRDSSESDDPSEAESASSASESESVFSQASELPGLRRRSTRTAAGHGGRAKQSANRRSHPARPPKSRPSPKTASKPGATGRRAAPFSSPSKRRLTAAKSISGNGDELPRDPQDHIPNWTDPRLSFEFWVGVFTFARDAGDAEAPNTRWLLQAATTCRTLCEPALTAVYRCPTLRQASKAKRLALLLQSAPEKTMLDYRYMIQFLHIDIHIVPQSTVCQIIRSSLCLKEVIFYTPKDQPPYRELDSHVRWNYSEDILQALAAPSDNPDALIKRTSPTMLKSWEWSGRLLGGPVSTFSDIVRVHQMPAFTHLKRLSFTNFQAPSLLEGDDDDDEGHNLEMSLRNYAATTAVADAIAQLKSLKHLVFESSTIMTRQLLSLLPKDLSHLELINCWEIESEDLAQFLLTHGQCLRALTLMHNQSLNLAFLTVLAEACPNLRELRMNLSYFRHHDSVNDSDPMYDFALLPDQVPTWPASLRVIDLEHIRNWSVETAEMFIQSLVDKAKDLPNLRHLVIKTMLDIPWQARATLRSKLRPMVERVFLRESEPPQSYATIVHGGSPHQEPGSRKRKRSPLSDSPLRRSSRIETHANSSPSRSRRGHKLRRRRLGGPVYKEPDTDDDEFDDSYPSDSEASETQQGSAAEEPAIQGLCDVVSIVFDNQKPRELPFTMSDFVSDDGVSSGEEWNGDDDDHDNTIAF</sequence>
<dbReference type="EMBL" id="LFMI01000347">
    <property type="protein sequence ID" value="OTA02650.1"/>
    <property type="molecule type" value="Genomic_DNA"/>
</dbReference>
<reference evidence="2 3" key="1">
    <citation type="journal article" date="2015" name="Genome Announc.">
        <title>Genome sequence and annotation of Trichoderma parareesei, the ancestor of the cellulase producer Trichoderma reesei.</title>
        <authorList>
            <person name="Yang D."/>
            <person name="Pomraning K."/>
            <person name="Kopchinskiy A."/>
            <person name="Karimi Aghcheh R."/>
            <person name="Atanasova L."/>
            <person name="Chenthamara K."/>
            <person name="Baker S.E."/>
            <person name="Zhang R."/>
            <person name="Shen Q."/>
            <person name="Freitag M."/>
            <person name="Kubicek C.P."/>
            <person name="Druzhinina I.S."/>
        </authorList>
    </citation>
    <scope>NUCLEOTIDE SEQUENCE [LARGE SCALE GENOMIC DNA]</scope>
    <source>
        <strain evidence="2 3">CBS 125925</strain>
    </source>
</reference>
<evidence type="ECO:0000256" key="1">
    <source>
        <dbReference type="SAM" id="MobiDB-lite"/>
    </source>
</evidence>